<dbReference type="PANTHER" id="PTHR30483:SF6">
    <property type="entry name" value="PERIPLASMIC BINDING PROTEIN OF ABC TRANSPORTER FOR NATURAL AMINO ACIDS"/>
    <property type="match status" value="1"/>
</dbReference>
<feature type="domain" description="Leucine-binding protein" evidence="4">
    <location>
        <begin position="32"/>
        <end position="353"/>
    </location>
</feature>
<evidence type="ECO:0000313" key="5">
    <source>
        <dbReference type="EMBL" id="GAA1851353.1"/>
    </source>
</evidence>
<dbReference type="RefSeq" id="WP_344417718.1">
    <property type="nucleotide sequence ID" value="NZ_BAAAQK010000009.1"/>
</dbReference>
<evidence type="ECO:0000256" key="1">
    <source>
        <dbReference type="ARBA" id="ARBA00010062"/>
    </source>
</evidence>
<dbReference type="SUPFAM" id="SSF53822">
    <property type="entry name" value="Periplasmic binding protein-like I"/>
    <property type="match status" value="1"/>
</dbReference>
<protein>
    <recommendedName>
        <fullName evidence="4">Leucine-binding protein domain-containing protein</fullName>
    </recommendedName>
</protein>
<name>A0ABN2N4W2_9PSEU</name>
<dbReference type="PANTHER" id="PTHR30483">
    <property type="entry name" value="LEUCINE-SPECIFIC-BINDING PROTEIN"/>
    <property type="match status" value="1"/>
</dbReference>
<feature type="chain" id="PRO_5045629171" description="Leucine-binding protein domain-containing protein" evidence="3">
    <location>
        <begin position="21"/>
        <end position="404"/>
    </location>
</feature>
<keyword evidence="6" id="KW-1185">Reference proteome</keyword>
<dbReference type="Proteomes" id="UP001500449">
    <property type="component" value="Unassembled WGS sequence"/>
</dbReference>
<evidence type="ECO:0000256" key="3">
    <source>
        <dbReference type="SAM" id="SignalP"/>
    </source>
</evidence>
<dbReference type="InterPro" id="IPR028081">
    <property type="entry name" value="Leu-bd"/>
</dbReference>
<sequence length="404" mass="40638">MVAVIAVAGLLVAGCSSGQAATAGGAGVSGEPVKIGVIAPVNASISYPDVPAAAKAAARSLNAKGGINGRPIEIVYCNDRFEANQAAACARQLVGEGVVATAGNFTAVGQANVLGVFGAADIASVGVFDAGPAGTDAHSFVFQGSVPLNNAGQAKYAAQSAKRVALVFSEQQSATPGIALSQRIIESAGGTITSIVRTPNTGDLSPQASATVAGNPDAVILNGAQAAIGIVMKNMVQLGFKGKFFVGGTAIDEPFMKTLGPIAAQVNVSAAYPPASQAASIPGLKLMLDDMAAEKAAGDADAPTTTNFVRDPAMTAWLAVYAIAKVANDSKATDAKGIFAALNSAKDLDFGGAMAPWTPSKSVVSQLPRNSNPNRYFFEWGNGAPTLEPGQPTEVGTLLGKYLT</sequence>
<evidence type="ECO:0000313" key="6">
    <source>
        <dbReference type="Proteomes" id="UP001500449"/>
    </source>
</evidence>
<gene>
    <name evidence="5" type="ORF">GCM10009836_34160</name>
</gene>
<dbReference type="EMBL" id="BAAAQK010000009">
    <property type="protein sequence ID" value="GAA1851353.1"/>
    <property type="molecule type" value="Genomic_DNA"/>
</dbReference>
<proteinExistence type="inferred from homology"/>
<evidence type="ECO:0000259" key="4">
    <source>
        <dbReference type="Pfam" id="PF13458"/>
    </source>
</evidence>
<dbReference type="InterPro" id="IPR028082">
    <property type="entry name" value="Peripla_BP_I"/>
</dbReference>
<comment type="caution">
    <text evidence="5">The sequence shown here is derived from an EMBL/GenBank/DDBJ whole genome shotgun (WGS) entry which is preliminary data.</text>
</comment>
<keyword evidence="2 3" id="KW-0732">Signal</keyword>
<organism evidence="5 6">
    <name type="scientific">Pseudonocardia ailaonensis</name>
    <dbReference type="NCBI Taxonomy" id="367279"/>
    <lineage>
        <taxon>Bacteria</taxon>
        <taxon>Bacillati</taxon>
        <taxon>Actinomycetota</taxon>
        <taxon>Actinomycetes</taxon>
        <taxon>Pseudonocardiales</taxon>
        <taxon>Pseudonocardiaceae</taxon>
        <taxon>Pseudonocardia</taxon>
    </lineage>
</organism>
<evidence type="ECO:0000256" key="2">
    <source>
        <dbReference type="ARBA" id="ARBA00022729"/>
    </source>
</evidence>
<feature type="signal peptide" evidence="3">
    <location>
        <begin position="1"/>
        <end position="20"/>
    </location>
</feature>
<dbReference type="InterPro" id="IPR051010">
    <property type="entry name" value="BCAA_transport"/>
</dbReference>
<accession>A0ABN2N4W2</accession>
<comment type="similarity">
    <text evidence="1">Belongs to the leucine-binding protein family.</text>
</comment>
<dbReference type="Gene3D" id="3.40.50.2300">
    <property type="match status" value="2"/>
</dbReference>
<dbReference type="Pfam" id="PF13458">
    <property type="entry name" value="Peripla_BP_6"/>
    <property type="match status" value="1"/>
</dbReference>
<reference evidence="5 6" key="1">
    <citation type="journal article" date="2019" name="Int. J. Syst. Evol. Microbiol.">
        <title>The Global Catalogue of Microorganisms (GCM) 10K type strain sequencing project: providing services to taxonomists for standard genome sequencing and annotation.</title>
        <authorList>
            <consortium name="The Broad Institute Genomics Platform"/>
            <consortium name="The Broad Institute Genome Sequencing Center for Infectious Disease"/>
            <person name="Wu L."/>
            <person name="Ma J."/>
        </authorList>
    </citation>
    <scope>NUCLEOTIDE SEQUENCE [LARGE SCALE GENOMIC DNA]</scope>
    <source>
        <strain evidence="5 6">JCM 16009</strain>
    </source>
</reference>